<dbReference type="OrthoDB" id="14252at2759"/>
<keyword evidence="6" id="KW-1133">Transmembrane helix</keyword>
<dbReference type="AlphaFoldDB" id="L8WZ86"/>
<dbReference type="Gene3D" id="1.50.40.10">
    <property type="entry name" value="Mitochondrial carrier domain"/>
    <property type="match status" value="2"/>
</dbReference>
<evidence type="ECO:0000256" key="7">
    <source>
        <dbReference type="ARBA" id="ARBA00023128"/>
    </source>
</evidence>
<dbReference type="Pfam" id="PF00153">
    <property type="entry name" value="Mito_carr"/>
    <property type="match status" value="1"/>
</dbReference>
<name>L8WZ86_THACA</name>
<keyword evidence="8" id="KW-0472">Membrane</keyword>
<evidence type="ECO:0000256" key="8">
    <source>
        <dbReference type="ARBA" id="ARBA00023136"/>
    </source>
</evidence>
<comment type="subcellular location">
    <subcellularLocation>
        <location evidence="1">Mitochondrion membrane</location>
        <topology evidence="1">Multi-pass membrane protein</topology>
    </subcellularLocation>
</comment>
<dbReference type="HOGENOM" id="CLU_811773_0_0_1"/>
<protein>
    <submittedName>
        <fullName evidence="10">Ornithine transporter 1</fullName>
    </submittedName>
</protein>
<reference evidence="10 11" key="1">
    <citation type="journal article" date="2013" name="Nat. Commun.">
        <title>The evolution and pathogenic mechanisms of the rice sheath blight pathogen.</title>
        <authorList>
            <person name="Zheng A."/>
            <person name="Lin R."/>
            <person name="Xu L."/>
            <person name="Qin P."/>
            <person name="Tang C."/>
            <person name="Ai P."/>
            <person name="Zhang D."/>
            <person name="Liu Y."/>
            <person name="Sun Z."/>
            <person name="Feng H."/>
            <person name="Wang Y."/>
            <person name="Chen Y."/>
            <person name="Liang X."/>
            <person name="Fu R."/>
            <person name="Li Q."/>
            <person name="Zhang J."/>
            <person name="Yu X."/>
            <person name="Xie Z."/>
            <person name="Ding L."/>
            <person name="Guan P."/>
            <person name="Tang J."/>
            <person name="Liang Y."/>
            <person name="Wang S."/>
            <person name="Deng Q."/>
            <person name="Li S."/>
            <person name="Zhu J."/>
            <person name="Wang L."/>
            <person name="Liu H."/>
            <person name="Li P."/>
        </authorList>
    </citation>
    <scope>NUCLEOTIDE SEQUENCE [LARGE SCALE GENOMIC DNA]</scope>
    <source>
        <strain evidence="11">AG-1 IA</strain>
    </source>
</reference>
<dbReference type="InterPro" id="IPR050567">
    <property type="entry name" value="Mitochondrial_Carrier"/>
</dbReference>
<evidence type="ECO:0000256" key="2">
    <source>
        <dbReference type="ARBA" id="ARBA00006375"/>
    </source>
</evidence>
<keyword evidence="11" id="KW-1185">Reference proteome</keyword>
<keyword evidence="7" id="KW-0496">Mitochondrion</keyword>
<evidence type="ECO:0000313" key="11">
    <source>
        <dbReference type="Proteomes" id="UP000011668"/>
    </source>
</evidence>
<dbReference type="InterPro" id="IPR023395">
    <property type="entry name" value="MCP_dom_sf"/>
</dbReference>
<keyword evidence="3" id="KW-0813">Transport</keyword>
<evidence type="ECO:0000256" key="5">
    <source>
        <dbReference type="ARBA" id="ARBA00022737"/>
    </source>
</evidence>
<dbReference type="Proteomes" id="UP000011668">
    <property type="component" value="Unassembled WGS sequence"/>
</dbReference>
<dbReference type="PANTHER" id="PTHR45624">
    <property type="entry name" value="MITOCHONDRIAL BASIC AMINO ACIDS TRANSPORTER-RELATED"/>
    <property type="match status" value="1"/>
</dbReference>
<gene>
    <name evidence="10" type="ORF">AG1IA_03886</name>
</gene>
<proteinExistence type="inferred from homology"/>
<dbReference type="GO" id="GO:0031966">
    <property type="term" value="C:mitochondrial membrane"/>
    <property type="evidence" value="ECO:0007669"/>
    <property type="project" value="UniProtKB-SubCell"/>
</dbReference>
<feature type="region of interest" description="Disordered" evidence="9">
    <location>
        <begin position="55"/>
        <end position="75"/>
    </location>
</feature>
<evidence type="ECO:0000256" key="3">
    <source>
        <dbReference type="ARBA" id="ARBA00022448"/>
    </source>
</evidence>
<dbReference type="GO" id="GO:0000064">
    <property type="term" value="F:L-ornithine transmembrane transporter activity"/>
    <property type="evidence" value="ECO:0007669"/>
    <property type="project" value="TreeGrafter"/>
</dbReference>
<keyword evidence="5" id="KW-0677">Repeat</keyword>
<dbReference type="InterPro" id="IPR018108">
    <property type="entry name" value="MCP_transmembrane"/>
</dbReference>
<evidence type="ECO:0000256" key="6">
    <source>
        <dbReference type="ARBA" id="ARBA00022989"/>
    </source>
</evidence>
<dbReference type="SUPFAM" id="SSF103506">
    <property type="entry name" value="Mitochondrial carrier"/>
    <property type="match status" value="1"/>
</dbReference>
<dbReference type="EMBL" id="AFRT01000935">
    <property type="protein sequence ID" value="ELU42093.1"/>
    <property type="molecule type" value="Genomic_DNA"/>
</dbReference>
<keyword evidence="4" id="KW-0812">Transmembrane</keyword>
<evidence type="ECO:0000313" key="10">
    <source>
        <dbReference type="EMBL" id="ELU42093.1"/>
    </source>
</evidence>
<dbReference type="GO" id="GO:1990575">
    <property type="term" value="P:mitochondrial L-ornithine transmembrane transport"/>
    <property type="evidence" value="ECO:0007669"/>
    <property type="project" value="TreeGrafter"/>
</dbReference>
<organism evidence="10 11">
    <name type="scientific">Thanatephorus cucumeris (strain AG1-IA)</name>
    <name type="common">Rice sheath blight fungus</name>
    <name type="synonym">Rhizoctonia solani</name>
    <dbReference type="NCBI Taxonomy" id="983506"/>
    <lineage>
        <taxon>Eukaryota</taxon>
        <taxon>Fungi</taxon>
        <taxon>Dikarya</taxon>
        <taxon>Basidiomycota</taxon>
        <taxon>Agaricomycotina</taxon>
        <taxon>Agaricomycetes</taxon>
        <taxon>Cantharellales</taxon>
        <taxon>Ceratobasidiaceae</taxon>
        <taxon>Rhizoctonia</taxon>
        <taxon>Rhizoctonia solani AG-1</taxon>
    </lineage>
</organism>
<dbReference type="STRING" id="983506.L8WZ86"/>
<evidence type="ECO:0000256" key="4">
    <source>
        <dbReference type="ARBA" id="ARBA00022692"/>
    </source>
</evidence>
<comment type="similarity">
    <text evidence="2">Belongs to the mitochondrial carrier (TC 2.A.29) family.</text>
</comment>
<evidence type="ECO:0000256" key="9">
    <source>
        <dbReference type="SAM" id="MobiDB-lite"/>
    </source>
</evidence>
<dbReference type="PANTHER" id="PTHR45624:SF45">
    <property type="entry name" value="MITOCHONDRIAL CARRIER"/>
    <property type="match status" value="1"/>
</dbReference>
<accession>L8WZ86</accession>
<evidence type="ECO:0000256" key="1">
    <source>
        <dbReference type="ARBA" id="ARBA00004225"/>
    </source>
</evidence>
<comment type="caution">
    <text evidence="10">The sequence shown here is derived from an EMBL/GenBank/DDBJ whole genome shotgun (WGS) entry which is preliminary data.</text>
</comment>
<sequence length="342" mass="36207">MRYQIAHHMINRVRKIGVGHHNASAKEFAGGRHAQHLTSQSGSVSWQRMIRSTTTLGTQIGEGPKSLSSNRDDKRTMAAQSSSLREILGPNVGIDLAAGSMGGVAQVIVGQPLDTIKTRAQIAPIALNSITGMASPLLGIAGVNSLLFASYAISKRIVSPFPELSLPEIAAAGAMAGAANSVLASPANPTKQVDPIKPPLRQATVAREIPAYAGFYTGYEFAKRKFRSKYGNQVPVWGLLASGSCGGVGFQTSWSSEPQPLANYSGLITLVDVVKSRVQLADTPPKGLDYIAQELRAIVREGGCWTVSRAFAVAIPAAASTFAAYELTKGELRFQAQTDGVY</sequence>